<comment type="caution">
    <text evidence="11">The sequence shown here is derived from an EMBL/GenBank/DDBJ whole genome shotgun (WGS) entry which is preliminary data.</text>
</comment>
<feature type="transmembrane region" description="Helical" evidence="9">
    <location>
        <begin position="162"/>
        <end position="181"/>
    </location>
</feature>
<dbReference type="Proteomes" id="UP000315439">
    <property type="component" value="Unassembled WGS sequence"/>
</dbReference>
<comment type="function">
    <text evidence="1 9">Required for the export of heme to the periplasm for the biogenesis of c-type cytochromes.</text>
</comment>
<gene>
    <name evidence="9" type="primary">ccmC</name>
    <name evidence="11" type="ORF">FLL46_16045</name>
</gene>
<keyword evidence="5 9" id="KW-0812">Transmembrane</keyword>
<reference evidence="11 12" key="1">
    <citation type="submission" date="2019-07" db="EMBL/GenBank/DDBJ databases">
        <title>Draft genome for Aliikangiella sp. M105.</title>
        <authorList>
            <person name="Wang G."/>
        </authorList>
    </citation>
    <scope>NUCLEOTIDE SEQUENCE [LARGE SCALE GENOMIC DNA]</scope>
    <source>
        <strain evidence="11 12">M105</strain>
    </source>
</reference>
<dbReference type="Pfam" id="PF01578">
    <property type="entry name" value="Cytochrom_C_asm"/>
    <property type="match status" value="1"/>
</dbReference>
<comment type="subcellular location">
    <subcellularLocation>
        <location evidence="9">Cell inner membrane</location>
    </subcellularLocation>
    <subcellularLocation>
        <location evidence="2">Membrane</location>
        <topology evidence="2">Multi-pass membrane protein</topology>
    </subcellularLocation>
</comment>
<name>A0A545UAE5_9GAMM</name>
<dbReference type="GO" id="GO:0005886">
    <property type="term" value="C:plasma membrane"/>
    <property type="evidence" value="ECO:0007669"/>
    <property type="project" value="UniProtKB-SubCell"/>
</dbReference>
<keyword evidence="9" id="KW-0997">Cell inner membrane</keyword>
<dbReference type="PANTHER" id="PTHR30071:SF1">
    <property type="entry name" value="CYTOCHROME B_B6 PROTEIN-RELATED"/>
    <property type="match status" value="1"/>
</dbReference>
<feature type="domain" description="Cytochrome c assembly protein" evidence="10">
    <location>
        <begin position="12"/>
        <end position="185"/>
    </location>
</feature>
<evidence type="ECO:0000256" key="2">
    <source>
        <dbReference type="ARBA" id="ARBA00004141"/>
    </source>
</evidence>
<evidence type="ECO:0000313" key="11">
    <source>
        <dbReference type="EMBL" id="TQV86430.1"/>
    </source>
</evidence>
<keyword evidence="9" id="KW-0813">Transport</keyword>
<evidence type="ECO:0000259" key="10">
    <source>
        <dbReference type="Pfam" id="PF01578"/>
    </source>
</evidence>
<evidence type="ECO:0000256" key="8">
    <source>
        <dbReference type="ARBA" id="ARBA00023136"/>
    </source>
</evidence>
<sequence>MTWQWFHRLSSPKWFYQISGRWLPWIMGISLLLFSAGLYQGLFNSPIDYQQGHTVRIMYLHVPTAFASMMFYVILAVAAAVGYIWRIKLAHMAAVSAAPVGAAMTFLALSTGALWGKPIWNTWWVWDARLTSELILLFLYLGFIALHQAFEDREVGDRAAGVLAMVGIVNIPIIHFSVEWWNTLHQGATISKFEKPSMDPAMLVALLLMIFAVLLFCTAIMMYRMRNEVLSREHNKSWVKEVVGQ</sequence>
<organism evidence="11 12">
    <name type="scientific">Aliikangiella coralliicola</name>
    <dbReference type="NCBI Taxonomy" id="2592383"/>
    <lineage>
        <taxon>Bacteria</taxon>
        <taxon>Pseudomonadati</taxon>
        <taxon>Pseudomonadota</taxon>
        <taxon>Gammaproteobacteria</taxon>
        <taxon>Oceanospirillales</taxon>
        <taxon>Pleioneaceae</taxon>
        <taxon>Aliikangiella</taxon>
    </lineage>
</organism>
<evidence type="ECO:0000256" key="4">
    <source>
        <dbReference type="ARBA" id="ARBA00016463"/>
    </source>
</evidence>
<dbReference type="RefSeq" id="WP_142932353.1">
    <property type="nucleotide sequence ID" value="NZ_ML660166.1"/>
</dbReference>
<dbReference type="InterPro" id="IPR002541">
    <property type="entry name" value="Cyt_c_assembly"/>
</dbReference>
<dbReference type="AlphaFoldDB" id="A0A545UAE5"/>
<dbReference type="GO" id="GO:0015232">
    <property type="term" value="F:heme transmembrane transporter activity"/>
    <property type="evidence" value="ECO:0007669"/>
    <property type="project" value="InterPro"/>
</dbReference>
<dbReference type="PANTHER" id="PTHR30071">
    <property type="entry name" value="HEME EXPORTER PROTEIN C"/>
    <property type="match status" value="1"/>
</dbReference>
<dbReference type="InterPro" id="IPR003557">
    <property type="entry name" value="Cyt_c_biogenesis_CcmC"/>
</dbReference>
<feature type="transmembrane region" description="Helical" evidence="9">
    <location>
        <begin position="201"/>
        <end position="223"/>
    </location>
</feature>
<feature type="transmembrane region" description="Helical" evidence="9">
    <location>
        <begin position="92"/>
        <end position="114"/>
    </location>
</feature>
<comment type="similarity">
    <text evidence="3 9">Belongs to the CcmC/CycZ/HelC family.</text>
</comment>
<evidence type="ECO:0000256" key="3">
    <source>
        <dbReference type="ARBA" id="ARBA00005840"/>
    </source>
</evidence>
<dbReference type="GO" id="GO:0020037">
    <property type="term" value="F:heme binding"/>
    <property type="evidence" value="ECO:0007669"/>
    <property type="project" value="InterPro"/>
</dbReference>
<protein>
    <recommendedName>
        <fullName evidence="4 9">Heme exporter protein C</fullName>
    </recommendedName>
    <alternativeName>
        <fullName evidence="9">Cytochrome c-type biogenesis protein</fullName>
    </alternativeName>
</protein>
<evidence type="ECO:0000256" key="1">
    <source>
        <dbReference type="ARBA" id="ARBA00002442"/>
    </source>
</evidence>
<evidence type="ECO:0000256" key="6">
    <source>
        <dbReference type="ARBA" id="ARBA00022748"/>
    </source>
</evidence>
<keyword evidence="8 9" id="KW-0472">Membrane</keyword>
<dbReference type="OrthoDB" id="9778550at2"/>
<keyword evidence="9" id="KW-1003">Cell membrane</keyword>
<dbReference type="NCBIfam" id="TIGR01191">
    <property type="entry name" value="ccmC"/>
    <property type="match status" value="1"/>
</dbReference>
<evidence type="ECO:0000256" key="5">
    <source>
        <dbReference type="ARBA" id="ARBA00022692"/>
    </source>
</evidence>
<accession>A0A545UAE5</accession>
<dbReference type="InterPro" id="IPR045062">
    <property type="entry name" value="Cyt_c_biogenesis_CcsA/CcmC"/>
</dbReference>
<keyword evidence="6 9" id="KW-0201">Cytochrome c-type biogenesis</keyword>
<evidence type="ECO:0000256" key="7">
    <source>
        <dbReference type="ARBA" id="ARBA00022989"/>
    </source>
</evidence>
<feature type="transmembrane region" description="Helical" evidence="9">
    <location>
        <begin position="62"/>
        <end position="85"/>
    </location>
</feature>
<dbReference type="EMBL" id="VIKS01000010">
    <property type="protein sequence ID" value="TQV86430.1"/>
    <property type="molecule type" value="Genomic_DNA"/>
</dbReference>
<feature type="transmembrane region" description="Helical" evidence="9">
    <location>
        <begin position="21"/>
        <end position="42"/>
    </location>
</feature>
<evidence type="ECO:0000313" key="12">
    <source>
        <dbReference type="Proteomes" id="UP000315439"/>
    </source>
</evidence>
<dbReference type="GO" id="GO:0017004">
    <property type="term" value="P:cytochrome complex assembly"/>
    <property type="evidence" value="ECO:0007669"/>
    <property type="project" value="UniProtKB-KW"/>
</dbReference>
<keyword evidence="12" id="KW-1185">Reference proteome</keyword>
<proteinExistence type="inferred from homology"/>
<feature type="transmembrane region" description="Helical" evidence="9">
    <location>
        <begin position="134"/>
        <end position="150"/>
    </location>
</feature>
<keyword evidence="7 9" id="KW-1133">Transmembrane helix</keyword>
<dbReference type="PRINTS" id="PR01386">
    <property type="entry name" value="CCMCBIOGNSIS"/>
</dbReference>
<evidence type="ECO:0000256" key="9">
    <source>
        <dbReference type="RuleBase" id="RU364092"/>
    </source>
</evidence>